<dbReference type="EMBL" id="LFNG01000024">
    <property type="protein sequence ID" value="KMQ70243.1"/>
    <property type="molecule type" value="Genomic_DNA"/>
</dbReference>
<reference evidence="2 3" key="1">
    <citation type="journal article" date="2004" name="Int. J. Syst. Evol. Microbiol.">
        <title>Kaistella koreensis gen. nov., sp. nov., a novel member of the Chryseobacterium-Bergeyella-Riemerella branch.</title>
        <authorList>
            <person name="Kim M.K."/>
            <person name="Im W.T."/>
            <person name="Shin Y.K."/>
            <person name="Lim J.H."/>
            <person name="Kim S.H."/>
            <person name="Lee B.C."/>
            <person name="Park M.Y."/>
            <person name="Lee K.Y."/>
            <person name="Lee S.T."/>
        </authorList>
    </citation>
    <scope>NUCLEOTIDE SEQUENCE [LARGE SCALE GENOMIC DNA]</scope>
    <source>
        <strain evidence="2 3">CCUG 49689</strain>
    </source>
</reference>
<sequence length="353" mass="39479">MTVQLSWAISFKNKEGIWDLGILAECNIERSNKNLADTATIILPEADMNKVLRVQDAIGRGDEVEIQLGYDANLITEFIGYIKEITTNDSSLKIVCEDALFLFRKGVPDYFFGVKKMKKKKPKTGNNGDGENQTEEPPAVGKLTSVKEVAQYVINQIDKSFKLDCKYDLPYERFTIHQATGYDVLAKIQEETGADIFFDMKTKTLCIYPAYTRKTGETDYSMQKNVETSSLKYDSAEDRKVEITIESVGVDGKINSYTTGTTGGDKIIKKVGRLGDKSIKVIAHNEYKNRMQPGYDGTFDTLLIPYVEPGYTIAIDDDDYPYKNGLYYAESVTTNFSEAGGKRTITAGIKLSV</sequence>
<gene>
    <name evidence="2" type="ORF">ACM44_13400</name>
</gene>
<dbReference type="RefSeq" id="WP_048500560.1">
    <property type="nucleotide sequence ID" value="NZ_LFNG01000024.1"/>
</dbReference>
<evidence type="ECO:0008006" key="4">
    <source>
        <dbReference type="Google" id="ProtNLM"/>
    </source>
</evidence>
<evidence type="ECO:0000256" key="1">
    <source>
        <dbReference type="SAM" id="MobiDB-lite"/>
    </source>
</evidence>
<dbReference type="Proteomes" id="UP000035900">
    <property type="component" value="Unassembled WGS sequence"/>
</dbReference>
<dbReference type="PATRIC" id="fig|1304281.5.peg.2892"/>
<organism evidence="2 3">
    <name type="scientific">Chryseobacterium koreense CCUG 49689</name>
    <dbReference type="NCBI Taxonomy" id="1304281"/>
    <lineage>
        <taxon>Bacteria</taxon>
        <taxon>Pseudomonadati</taxon>
        <taxon>Bacteroidota</taxon>
        <taxon>Flavobacteriia</taxon>
        <taxon>Flavobacteriales</taxon>
        <taxon>Weeksellaceae</taxon>
        <taxon>Chryseobacterium group</taxon>
        <taxon>Chryseobacterium</taxon>
    </lineage>
</organism>
<keyword evidence="3" id="KW-1185">Reference proteome</keyword>
<dbReference type="AlphaFoldDB" id="A0A0J7IVD3"/>
<protein>
    <recommendedName>
        <fullName evidence="4">Phage protein D</fullName>
    </recommendedName>
</protein>
<evidence type="ECO:0000313" key="3">
    <source>
        <dbReference type="Proteomes" id="UP000035900"/>
    </source>
</evidence>
<comment type="caution">
    <text evidence="2">The sequence shown here is derived from an EMBL/GenBank/DDBJ whole genome shotgun (WGS) entry which is preliminary data.</text>
</comment>
<proteinExistence type="predicted"/>
<dbReference type="STRING" id="1304281.ACM44_13400"/>
<accession>A0A0J7IVD3</accession>
<feature type="region of interest" description="Disordered" evidence="1">
    <location>
        <begin position="119"/>
        <end position="138"/>
    </location>
</feature>
<evidence type="ECO:0000313" key="2">
    <source>
        <dbReference type="EMBL" id="KMQ70243.1"/>
    </source>
</evidence>
<name>A0A0J7IVD3_9FLAO</name>
<dbReference type="OrthoDB" id="1065075at2"/>